<dbReference type="GO" id="GO:0015074">
    <property type="term" value="P:DNA integration"/>
    <property type="evidence" value="ECO:0007669"/>
    <property type="project" value="InterPro"/>
</dbReference>
<proteinExistence type="predicted"/>
<evidence type="ECO:0000256" key="1">
    <source>
        <dbReference type="SAM" id="MobiDB-lite"/>
    </source>
</evidence>
<dbReference type="Pfam" id="PF00665">
    <property type="entry name" value="rve"/>
    <property type="match status" value="1"/>
</dbReference>
<dbReference type="InterPro" id="IPR008919">
    <property type="entry name" value="Retrov_capsid_N"/>
</dbReference>
<dbReference type="InterPro" id="IPR015416">
    <property type="entry name" value="Znf_H2C2_histone_UAS-bd"/>
</dbReference>
<dbReference type="Proteomes" id="UP000326062">
    <property type="component" value="Unassembled WGS sequence"/>
</dbReference>
<evidence type="ECO:0000313" key="4">
    <source>
        <dbReference type="EMBL" id="KAB0339373.1"/>
    </source>
</evidence>
<feature type="domain" description="Integrase catalytic" evidence="2">
    <location>
        <begin position="310"/>
        <end position="400"/>
    </location>
</feature>
<keyword evidence="5" id="KW-1185">Reference proteome</keyword>
<dbReference type="Pfam" id="PF02093">
    <property type="entry name" value="Gag_p30"/>
    <property type="match status" value="1"/>
</dbReference>
<sequence>MEIPPEETKKKEDPKPVLQESSYPNLIDLETEIRPPPYVPSSQPPPRREAPTGEPRGLKGPTGTDHEGGPALGTRGRTRGDRGGQDPGDPELPSSTVQALPVRVGPANPDGERTYQYWPFSTSDLYNWRTQNPPFSEKPQGLIDLLDSILFTHNPTWDDCQQLLQVLFTTEERERILAEARKRVPGADGRPTAQPHLVDEGFPLLRPNWDFERVEGREHLRDATLQKDDQDGWYRDQNNNLILPATLGRHLCEHLHTTTHLGEKKTLTLLQTACLRFPRQNAAVREIIQACEACQLMRAEKKQHSGMRYRGEEPGQHWEIDFTEVRPGKYGYRYLLVLVDTFSGWVEAFPTKGETAIVVAKKILEEIVPRYGLPVTMGSDNGPAFVSQIVQGLAQALGTK</sequence>
<dbReference type="InterPro" id="IPR003036">
    <property type="entry name" value="Gag_P30"/>
</dbReference>
<dbReference type="AlphaFoldDB" id="A0A5N3URR1"/>
<dbReference type="SUPFAM" id="SSF53098">
    <property type="entry name" value="Ribonuclease H-like"/>
    <property type="match status" value="1"/>
</dbReference>
<evidence type="ECO:0000313" key="5">
    <source>
        <dbReference type="Proteomes" id="UP000326062"/>
    </source>
</evidence>
<protein>
    <recommendedName>
        <fullName evidence="2">Integrase catalytic domain-containing protein</fullName>
    </recommendedName>
</protein>
<dbReference type="GO" id="GO:0019068">
    <property type="term" value="P:virion assembly"/>
    <property type="evidence" value="ECO:0007669"/>
    <property type="project" value="InterPro"/>
</dbReference>
<dbReference type="EMBL" id="VCEB01006155">
    <property type="protein sequence ID" value="KAB0339372.1"/>
    <property type="molecule type" value="Genomic_DNA"/>
</dbReference>
<dbReference type="PANTHER" id="PTHR33166">
    <property type="entry name" value="GAG_P30 DOMAIN-CONTAINING PROTEIN"/>
    <property type="match status" value="1"/>
</dbReference>
<comment type="caution">
    <text evidence="4">The sequence shown here is derived from an EMBL/GenBank/DDBJ whole genome shotgun (WGS) entry which is preliminary data.</text>
</comment>
<dbReference type="InterPro" id="IPR012337">
    <property type="entry name" value="RNaseH-like_sf"/>
</dbReference>
<dbReference type="SUPFAM" id="SSF47943">
    <property type="entry name" value="Retrovirus capsid protein, N-terminal core domain"/>
    <property type="match status" value="1"/>
</dbReference>
<feature type="region of interest" description="Disordered" evidence="1">
    <location>
        <begin position="1"/>
        <end position="114"/>
    </location>
</feature>
<dbReference type="InterPro" id="IPR050462">
    <property type="entry name" value="Retroviral_Gag-Pol_poly"/>
</dbReference>
<dbReference type="EMBL" id="VCEB01006154">
    <property type="protein sequence ID" value="KAB0339373.1"/>
    <property type="molecule type" value="Genomic_DNA"/>
</dbReference>
<dbReference type="GO" id="GO:0003676">
    <property type="term" value="F:nucleic acid binding"/>
    <property type="evidence" value="ECO:0007669"/>
    <property type="project" value="InterPro"/>
</dbReference>
<dbReference type="Gene3D" id="1.10.375.10">
    <property type="entry name" value="Human Immunodeficiency Virus Type 1 Capsid Protein"/>
    <property type="match status" value="1"/>
</dbReference>
<reference evidence="4 5" key="1">
    <citation type="submission" date="2019-06" db="EMBL/GenBank/DDBJ databases">
        <title>Discovery of a novel chromosome fission-fusion reversal in muntjac.</title>
        <authorList>
            <person name="Mudd A.B."/>
            <person name="Bredeson J.V."/>
            <person name="Baum R."/>
            <person name="Hockemeyer D."/>
            <person name="Rokhsar D.S."/>
        </authorList>
    </citation>
    <scope>NUCLEOTIDE SEQUENCE [LARGE SCALE GENOMIC DNA]</scope>
    <source>
        <strain evidence="4">UCam_UCB_Mr</strain>
        <tissue evidence="4">Fibroblast cell line</tissue>
    </source>
</reference>
<feature type="compositionally biased region" description="Pro residues" evidence="1">
    <location>
        <begin position="34"/>
        <end position="45"/>
    </location>
</feature>
<evidence type="ECO:0000259" key="2">
    <source>
        <dbReference type="PROSITE" id="PS50994"/>
    </source>
</evidence>
<dbReference type="InterPro" id="IPR001584">
    <property type="entry name" value="Integrase_cat-core"/>
</dbReference>
<accession>A0A5N3URR1</accession>
<name>A0A5N3URR1_MUNRE</name>
<gene>
    <name evidence="4" type="ORF">FD755_024973</name>
    <name evidence="3" type="ORF">FD755_024974</name>
</gene>
<dbReference type="PROSITE" id="PS50994">
    <property type="entry name" value="INTEGRASE"/>
    <property type="match status" value="1"/>
</dbReference>
<evidence type="ECO:0000313" key="3">
    <source>
        <dbReference type="EMBL" id="KAB0339372.1"/>
    </source>
</evidence>
<organism evidence="4 5">
    <name type="scientific">Muntiacus reevesi</name>
    <name type="common">Reeves' muntjac</name>
    <name type="synonym">Cervus reevesi</name>
    <dbReference type="NCBI Taxonomy" id="9886"/>
    <lineage>
        <taxon>Eukaryota</taxon>
        <taxon>Metazoa</taxon>
        <taxon>Chordata</taxon>
        <taxon>Craniata</taxon>
        <taxon>Vertebrata</taxon>
        <taxon>Euteleostomi</taxon>
        <taxon>Mammalia</taxon>
        <taxon>Eutheria</taxon>
        <taxon>Laurasiatheria</taxon>
        <taxon>Artiodactyla</taxon>
        <taxon>Ruminantia</taxon>
        <taxon>Pecora</taxon>
        <taxon>Cervidae</taxon>
        <taxon>Muntiacinae</taxon>
        <taxon>Muntiacus</taxon>
    </lineage>
</organism>
<feature type="compositionally biased region" description="Basic and acidic residues" evidence="1">
    <location>
        <begin position="1"/>
        <end position="15"/>
    </location>
</feature>
<dbReference type="InterPro" id="IPR036397">
    <property type="entry name" value="RNaseH_sf"/>
</dbReference>
<dbReference type="Pfam" id="PF09337">
    <property type="entry name" value="zf-H2C2"/>
    <property type="match status" value="1"/>
</dbReference>
<dbReference type="Gene3D" id="3.30.420.10">
    <property type="entry name" value="Ribonuclease H-like superfamily/Ribonuclease H"/>
    <property type="match status" value="1"/>
</dbReference>